<dbReference type="PROSITE" id="PS51257">
    <property type="entry name" value="PROKAR_LIPOPROTEIN"/>
    <property type="match status" value="1"/>
</dbReference>
<dbReference type="EMBL" id="JAEMHK010000011">
    <property type="protein sequence ID" value="MBJ6801417.1"/>
    <property type="molecule type" value="Genomic_DNA"/>
</dbReference>
<protein>
    <submittedName>
        <fullName evidence="2">TIGR03016 family PEP-CTERM system-associated outer membrane protein</fullName>
    </submittedName>
</protein>
<feature type="chain" id="PRO_5045603623" evidence="1">
    <location>
        <begin position="28"/>
        <end position="415"/>
    </location>
</feature>
<accession>A0ABS0YTW8</accession>
<name>A0ABS0YTW8_9BACT</name>
<keyword evidence="3" id="KW-1185">Reference proteome</keyword>
<keyword evidence="1" id="KW-0732">Signal</keyword>
<dbReference type="InterPro" id="IPR017467">
    <property type="entry name" value="CHP03016_PEP-CTERM"/>
</dbReference>
<dbReference type="Proteomes" id="UP000641025">
    <property type="component" value="Unassembled WGS sequence"/>
</dbReference>
<proteinExistence type="predicted"/>
<evidence type="ECO:0000256" key="1">
    <source>
        <dbReference type="SAM" id="SignalP"/>
    </source>
</evidence>
<comment type="caution">
    <text evidence="2">The sequence shown here is derived from an EMBL/GenBank/DDBJ whole genome shotgun (WGS) entry which is preliminary data.</text>
</comment>
<dbReference type="NCBIfam" id="TIGR03016">
    <property type="entry name" value="pepcterm_hypo_1"/>
    <property type="match status" value="1"/>
</dbReference>
<sequence>MNARLYRTPLGVAALILSCQAPLPALGADYRLIPSLVVGEEYNDNLFQSASNAKTDFVTRVQPSLALNATGGGFSTDLSYGIDYRYFAKGSRKDQFDHRAAMKGSFGSPEDFLHLDLADTYSRVSSNVARDVVNESLVVNQTLQNNALISPYLTWHLPGGSKLKTGYRYRDVRYWEGDGIDKIEHDGYAEWSREIKAGMVLSAAYSYARVNSELAALDRHEVYAGLRYDYGTGNFLYGNLGYDWQYFDNGKSSSDPFWDLGAGRDFGVLTAVIGTKVQYTEDPQTIATRNVSHYATLSRNFPRGFASFNASYSKYDKQDLLVRDVQKKVLLGLSGRYELLQYLALTLNLSGDRLDRTIGTEYPYHLTGGLAVDYSLSQHLVLGANYSYISYRNDLGSTKGAVEVNRAIVEMRLSL</sequence>
<organism evidence="2 3">
    <name type="scientific">Geomonas propionica</name>
    <dbReference type="NCBI Taxonomy" id="2798582"/>
    <lineage>
        <taxon>Bacteria</taxon>
        <taxon>Pseudomonadati</taxon>
        <taxon>Thermodesulfobacteriota</taxon>
        <taxon>Desulfuromonadia</taxon>
        <taxon>Geobacterales</taxon>
        <taxon>Geobacteraceae</taxon>
        <taxon>Geomonas</taxon>
    </lineage>
</organism>
<evidence type="ECO:0000313" key="2">
    <source>
        <dbReference type="EMBL" id="MBJ6801417.1"/>
    </source>
</evidence>
<dbReference type="RefSeq" id="WP_199395911.1">
    <property type="nucleotide sequence ID" value="NZ_JAEMHK010000011.1"/>
</dbReference>
<gene>
    <name evidence="2" type="ORF">JFN90_14880</name>
</gene>
<feature type="signal peptide" evidence="1">
    <location>
        <begin position="1"/>
        <end position="27"/>
    </location>
</feature>
<reference evidence="2 3" key="1">
    <citation type="submission" date="2020-12" db="EMBL/GenBank/DDBJ databases">
        <title>Geomonas sp. Red259, isolated from paddy soil.</title>
        <authorList>
            <person name="Xu Z."/>
            <person name="Zhang Z."/>
            <person name="Masuda Y."/>
            <person name="Itoh H."/>
            <person name="Senoo K."/>
        </authorList>
    </citation>
    <scope>NUCLEOTIDE SEQUENCE [LARGE SCALE GENOMIC DNA]</scope>
    <source>
        <strain evidence="2 3">Red259</strain>
    </source>
</reference>
<evidence type="ECO:0000313" key="3">
    <source>
        <dbReference type="Proteomes" id="UP000641025"/>
    </source>
</evidence>